<proteinExistence type="predicted"/>
<name>A0A8T0T3T9_PANVG</name>
<dbReference type="InterPro" id="IPR012599">
    <property type="entry name" value="Propeptide_C1A"/>
</dbReference>
<dbReference type="Pfam" id="PF08127">
    <property type="entry name" value="Propeptide_C1"/>
    <property type="match status" value="1"/>
</dbReference>
<evidence type="ECO:0000256" key="5">
    <source>
        <dbReference type="ARBA" id="ARBA00023157"/>
    </source>
</evidence>
<evidence type="ECO:0000256" key="2">
    <source>
        <dbReference type="ARBA" id="ARBA00022729"/>
    </source>
</evidence>
<gene>
    <name evidence="8" type="ORF">PVAP13_4NG056601</name>
</gene>
<dbReference type="GO" id="GO:0004197">
    <property type="term" value="F:cysteine-type endopeptidase activity"/>
    <property type="evidence" value="ECO:0007669"/>
    <property type="project" value="InterPro"/>
</dbReference>
<dbReference type="GO" id="GO:0006508">
    <property type="term" value="P:proteolysis"/>
    <property type="evidence" value="ECO:0007669"/>
    <property type="project" value="UniProtKB-KW"/>
</dbReference>
<keyword evidence="4" id="KW-0788">Thiol protease</keyword>
<feature type="domain" description="Peptidase C1A propeptide" evidence="7">
    <location>
        <begin position="82"/>
        <end position="113"/>
    </location>
</feature>
<evidence type="ECO:0000256" key="4">
    <source>
        <dbReference type="ARBA" id="ARBA00022807"/>
    </source>
</evidence>
<evidence type="ECO:0000256" key="6">
    <source>
        <dbReference type="SAM" id="MobiDB-lite"/>
    </source>
</evidence>
<evidence type="ECO:0000259" key="7">
    <source>
        <dbReference type="Pfam" id="PF08127"/>
    </source>
</evidence>
<dbReference type="InterPro" id="IPR038765">
    <property type="entry name" value="Papain-like_cys_pep_sf"/>
</dbReference>
<keyword evidence="1" id="KW-0645">Protease</keyword>
<dbReference type="Proteomes" id="UP000823388">
    <property type="component" value="Chromosome 4N"/>
</dbReference>
<keyword evidence="2" id="KW-0732">Signal</keyword>
<dbReference type="AlphaFoldDB" id="A0A8T0T3T9"/>
<keyword evidence="3" id="KW-0378">Hydrolase</keyword>
<dbReference type="EMBL" id="CM029044">
    <property type="protein sequence ID" value="KAG2604338.1"/>
    <property type="molecule type" value="Genomic_DNA"/>
</dbReference>
<reference evidence="8" key="1">
    <citation type="submission" date="2020-05" db="EMBL/GenBank/DDBJ databases">
        <title>WGS assembly of Panicum virgatum.</title>
        <authorList>
            <person name="Lovell J.T."/>
            <person name="Jenkins J."/>
            <person name="Shu S."/>
            <person name="Juenger T.E."/>
            <person name="Schmutz J."/>
        </authorList>
    </citation>
    <scope>NUCLEOTIDE SEQUENCE</scope>
    <source>
        <strain evidence="8">AP13</strain>
    </source>
</reference>
<evidence type="ECO:0000313" key="8">
    <source>
        <dbReference type="EMBL" id="KAG2604338.1"/>
    </source>
</evidence>
<feature type="compositionally biased region" description="Basic residues" evidence="6">
    <location>
        <begin position="1"/>
        <end position="10"/>
    </location>
</feature>
<sequence>MSRIRGKGRSSKQAARESRQLKRVVKSKKMGSTQQQQQQLLLQLFLFFLLSAVAPQVVRAVKPIPNSILGVEEGDNSIGIIQKDIIEVVNKHPNAGWTAAHNPYFANYTVSEIAFIILSFPRLLTLKPSLFLQIAQFKRILGVKPTPKSVLTDVPAKTYSRSLKLPKEFDARSKWSQCSTIGNILGKFT</sequence>
<keyword evidence="9" id="KW-1185">Reference proteome</keyword>
<organism evidence="8 9">
    <name type="scientific">Panicum virgatum</name>
    <name type="common">Blackwell switchgrass</name>
    <dbReference type="NCBI Taxonomy" id="38727"/>
    <lineage>
        <taxon>Eukaryota</taxon>
        <taxon>Viridiplantae</taxon>
        <taxon>Streptophyta</taxon>
        <taxon>Embryophyta</taxon>
        <taxon>Tracheophyta</taxon>
        <taxon>Spermatophyta</taxon>
        <taxon>Magnoliopsida</taxon>
        <taxon>Liliopsida</taxon>
        <taxon>Poales</taxon>
        <taxon>Poaceae</taxon>
        <taxon>PACMAD clade</taxon>
        <taxon>Panicoideae</taxon>
        <taxon>Panicodae</taxon>
        <taxon>Paniceae</taxon>
        <taxon>Panicinae</taxon>
        <taxon>Panicum</taxon>
        <taxon>Panicum sect. Hiantes</taxon>
    </lineage>
</organism>
<dbReference type="Gene3D" id="3.90.70.10">
    <property type="entry name" value="Cysteine proteinases"/>
    <property type="match status" value="1"/>
</dbReference>
<evidence type="ECO:0000256" key="3">
    <source>
        <dbReference type="ARBA" id="ARBA00022801"/>
    </source>
</evidence>
<dbReference type="SUPFAM" id="SSF54001">
    <property type="entry name" value="Cysteine proteinases"/>
    <property type="match status" value="1"/>
</dbReference>
<feature type="region of interest" description="Disordered" evidence="6">
    <location>
        <begin position="1"/>
        <end position="30"/>
    </location>
</feature>
<comment type="caution">
    <text evidence="8">The sequence shown here is derived from an EMBL/GenBank/DDBJ whole genome shotgun (WGS) entry which is preliminary data.</text>
</comment>
<accession>A0A8T0T3T9</accession>
<evidence type="ECO:0000313" key="9">
    <source>
        <dbReference type="Proteomes" id="UP000823388"/>
    </source>
</evidence>
<evidence type="ECO:0000256" key="1">
    <source>
        <dbReference type="ARBA" id="ARBA00022670"/>
    </source>
</evidence>
<keyword evidence="5" id="KW-1015">Disulfide bond</keyword>
<protein>
    <recommendedName>
        <fullName evidence="7">Peptidase C1A propeptide domain-containing protein</fullName>
    </recommendedName>
</protein>